<keyword evidence="3" id="KW-0175">Coiled coil</keyword>
<accession>A0AB39KSF0</accession>
<dbReference type="RefSeq" id="WP_369059268.1">
    <property type="nucleotide sequence ID" value="NZ_CP158375.1"/>
</dbReference>
<feature type="modified residue" description="Phosphohistidine" evidence="2">
    <location>
        <position position="81"/>
    </location>
</feature>
<keyword evidence="2" id="KW-0597">Phosphoprotein</keyword>
<evidence type="ECO:0000259" key="4">
    <source>
        <dbReference type="PROSITE" id="PS50894"/>
    </source>
</evidence>
<organism evidence="5">
    <name type="scientific">Caulobacter sp. 73W</name>
    <dbReference type="NCBI Taxonomy" id="3161137"/>
    <lineage>
        <taxon>Bacteria</taxon>
        <taxon>Pseudomonadati</taxon>
        <taxon>Pseudomonadota</taxon>
        <taxon>Alphaproteobacteria</taxon>
        <taxon>Caulobacterales</taxon>
        <taxon>Caulobacteraceae</taxon>
        <taxon>Caulobacter</taxon>
    </lineage>
</organism>
<evidence type="ECO:0000313" key="5">
    <source>
        <dbReference type="EMBL" id="XDO96416.1"/>
    </source>
</evidence>
<evidence type="ECO:0000256" key="2">
    <source>
        <dbReference type="PROSITE-ProRule" id="PRU00110"/>
    </source>
</evidence>
<dbReference type="Gene3D" id="1.20.120.160">
    <property type="entry name" value="HPT domain"/>
    <property type="match status" value="1"/>
</dbReference>
<dbReference type="GO" id="GO:0000160">
    <property type="term" value="P:phosphorelay signal transduction system"/>
    <property type="evidence" value="ECO:0007669"/>
    <property type="project" value="UniProtKB-KW"/>
</dbReference>
<gene>
    <name evidence="5" type="ORF">ABOZ73_16830</name>
</gene>
<keyword evidence="1" id="KW-0902">Two-component regulatory system</keyword>
<dbReference type="AlphaFoldDB" id="A0AB39KSF0"/>
<dbReference type="InterPro" id="IPR008207">
    <property type="entry name" value="Sig_transdc_His_kin_Hpt_dom"/>
</dbReference>
<reference evidence="5" key="1">
    <citation type="submission" date="2024-06" db="EMBL/GenBank/DDBJ databases">
        <title>Caulobacter inopinatus, sp. nov.</title>
        <authorList>
            <person name="Donachie S.P."/>
        </authorList>
    </citation>
    <scope>NUCLEOTIDE SEQUENCE</scope>
    <source>
        <strain evidence="5">73W</strain>
    </source>
</reference>
<evidence type="ECO:0000256" key="1">
    <source>
        <dbReference type="ARBA" id="ARBA00023012"/>
    </source>
</evidence>
<dbReference type="PROSITE" id="PS50894">
    <property type="entry name" value="HPT"/>
    <property type="match status" value="1"/>
</dbReference>
<feature type="domain" description="HPt" evidence="4">
    <location>
        <begin position="34"/>
        <end position="134"/>
    </location>
</feature>
<protein>
    <submittedName>
        <fullName evidence="5">Hpt domain-containing protein</fullName>
    </submittedName>
</protein>
<name>A0AB39KSF0_9CAUL</name>
<dbReference type="EMBL" id="CP158375">
    <property type="protein sequence ID" value="XDO96416.1"/>
    <property type="molecule type" value="Genomic_DNA"/>
</dbReference>
<dbReference type="InterPro" id="IPR036641">
    <property type="entry name" value="HPT_dom_sf"/>
</dbReference>
<sequence>MGQTQTKAEIIQVPNLLRAKVGGGSIDKSAIAKAEAALQALSSNFAQWLQDEIDKLETARKKIESDGVSTETIDGLYLRAHDLKGLGSTYDYPLITRLAGSLCRLIDEPEKRLKAPLRLIDAHIQAIKAAVRDGIKVDTHPLGKALATELESQVAQALA</sequence>
<dbReference type="GO" id="GO:0004672">
    <property type="term" value="F:protein kinase activity"/>
    <property type="evidence" value="ECO:0007669"/>
    <property type="project" value="UniProtKB-ARBA"/>
</dbReference>
<dbReference type="SUPFAM" id="SSF47226">
    <property type="entry name" value="Histidine-containing phosphotransfer domain, HPT domain"/>
    <property type="match status" value="1"/>
</dbReference>
<proteinExistence type="predicted"/>
<evidence type="ECO:0000256" key="3">
    <source>
        <dbReference type="SAM" id="Coils"/>
    </source>
</evidence>
<feature type="coiled-coil region" evidence="3">
    <location>
        <begin position="31"/>
        <end position="66"/>
    </location>
</feature>